<dbReference type="EMBL" id="BTSX01000003">
    <property type="protein sequence ID" value="GMS90177.1"/>
    <property type="molecule type" value="Genomic_DNA"/>
</dbReference>
<accession>A0AAV5T3L5</accession>
<feature type="non-terminal residue" evidence="2">
    <location>
        <position position="135"/>
    </location>
</feature>
<dbReference type="AlphaFoldDB" id="A0AAV5T3L5"/>
<keyword evidence="3" id="KW-1185">Reference proteome</keyword>
<evidence type="ECO:0000313" key="2">
    <source>
        <dbReference type="EMBL" id="GMS90177.1"/>
    </source>
</evidence>
<protein>
    <submittedName>
        <fullName evidence="2">Uncharacterized protein</fullName>
    </submittedName>
</protein>
<sequence>NQLITLSKQRTDALMIGDMNKADSIRARMFQIKDDAVRNNYMDLITDENQVRAYGIESKWTKKRNDVDPKPVMLRAPSPICHAPSPVHHHSAPPEERARSAERKTSANMHRLRSAARSPEGNIAPPTERRRSPPQ</sequence>
<proteinExistence type="predicted"/>
<comment type="caution">
    <text evidence="2">The sequence shown here is derived from an EMBL/GenBank/DDBJ whole genome shotgun (WGS) entry which is preliminary data.</text>
</comment>
<feature type="compositionally biased region" description="Basic and acidic residues" evidence="1">
    <location>
        <begin position="92"/>
        <end position="105"/>
    </location>
</feature>
<feature type="region of interest" description="Disordered" evidence="1">
    <location>
        <begin position="79"/>
        <end position="135"/>
    </location>
</feature>
<organism evidence="2 3">
    <name type="scientific">Pristionchus entomophagus</name>
    <dbReference type="NCBI Taxonomy" id="358040"/>
    <lineage>
        <taxon>Eukaryota</taxon>
        <taxon>Metazoa</taxon>
        <taxon>Ecdysozoa</taxon>
        <taxon>Nematoda</taxon>
        <taxon>Chromadorea</taxon>
        <taxon>Rhabditida</taxon>
        <taxon>Rhabditina</taxon>
        <taxon>Diplogasteromorpha</taxon>
        <taxon>Diplogasteroidea</taxon>
        <taxon>Neodiplogasteridae</taxon>
        <taxon>Pristionchus</taxon>
    </lineage>
</organism>
<reference evidence="2" key="1">
    <citation type="submission" date="2023-10" db="EMBL/GenBank/DDBJ databases">
        <title>Genome assembly of Pristionchus species.</title>
        <authorList>
            <person name="Yoshida K."/>
            <person name="Sommer R.J."/>
        </authorList>
    </citation>
    <scope>NUCLEOTIDE SEQUENCE</scope>
    <source>
        <strain evidence="2">RS0144</strain>
    </source>
</reference>
<evidence type="ECO:0000313" key="3">
    <source>
        <dbReference type="Proteomes" id="UP001432027"/>
    </source>
</evidence>
<gene>
    <name evidence="2" type="ORF">PENTCL1PPCAC_12352</name>
</gene>
<evidence type="ECO:0000256" key="1">
    <source>
        <dbReference type="SAM" id="MobiDB-lite"/>
    </source>
</evidence>
<dbReference type="Proteomes" id="UP001432027">
    <property type="component" value="Unassembled WGS sequence"/>
</dbReference>
<feature type="non-terminal residue" evidence="2">
    <location>
        <position position="1"/>
    </location>
</feature>
<name>A0AAV5T3L5_9BILA</name>